<feature type="domain" description="NADH:flavin oxidoreductase/NADH oxidase N-terminal" evidence="6">
    <location>
        <begin position="6"/>
        <end position="325"/>
    </location>
</feature>
<dbReference type="GO" id="GO:0010181">
    <property type="term" value="F:FMN binding"/>
    <property type="evidence" value="ECO:0007669"/>
    <property type="project" value="InterPro"/>
</dbReference>
<dbReference type="GO" id="GO:0003959">
    <property type="term" value="F:NADPH dehydrogenase activity"/>
    <property type="evidence" value="ECO:0007669"/>
    <property type="project" value="InterPro"/>
</dbReference>
<comment type="caution">
    <text evidence="7">The sequence shown here is derived from an EMBL/GenBank/DDBJ whole genome shotgun (WGS) entry which is preliminary data.</text>
</comment>
<evidence type="ECO:0000256" key="5">
    <source>
        <dbReference type="ARBA" id="ARBA00023002"/>
    </source>
</evidence>
<comment type="cofactor">
    <cofactor evidence="1">
        <name>FMN</name>
        <dbReference type="ChEBI" id="CHEBI:58210"/>
    </cofactor>
</comment>
<dbReference type="OrthoDB" id="9772736at2"/>
<proteinExistence type="predicted"/>
<keyword evidence="3" id="KW-0288">FMN</keyword>
<dbReference type="PANTHER" id="PTHR43303">
    <property type="entry name" value="NADPH DEHYDROGENASE C23G7.10C-RELATED"/>
    <property type="match status" value="1"/>
</dbReference>
<dbReference type="SUPFAM" id="SSF51395">
    <property type="entry name" value="FMN-linked oxidoreductases"/>
    <property type="match status" value="1"/>
</dbReference>
<dbReference type="Pfam" id="PF00724">
    <property type="entry name" value="Oxidored_FMN"/>
    <property type="match status" value="1"/>
</dbReference>
<dbReference type="NCBIfam" id="NF010047">
    <property type="entry name" value="PRK13523.1"/>
    <property type="match status" value="1"/>
</dbReference>
<evidence type="ECO:0000313" key="8">
    <source>
        <dbReference type="Proteomes" id="UP000231092"/>
    </source>
</evidence>
<name>A0A2M8Z9M4_9FIRM</name>
<evidence type="ECO:0000256" key="4">
    <source>
        <dbReference type="ARBA" id="ARBA00022857"/>
    </source>
</evidence>
<dbReference type="InterPro" id="IPR013785">
    <property type="entry name" value="Aldolase_TIM"/>
</dbReference>
<evidence type="ECO:0000256" key="1">
    <source>
        <dbReference type="ARBA" id="ARBA00001917"/>
    </source>
</evidence>
<evidence type="ECO:0000313" key="7">
    <source>
        <dbReference type="EMBL" id="PJJ30157.1"/>
    </source>
</evidence>
<dbReference type="InterPro" id="IPR001155">
    <property type="entry name" value="OxRdtase_FMN_N"/>
</dbReference>
<organism evidence="7 8">
    <name type="scientific">[Clostridium] celerecrescens 18A</name>
    <dbReference type="NCBI Taxonomy" id="1286362"/>
    <lineage>
        <taxon>Bacteria</taxon>
        <taxon>Bacillati</taxon>
        <taxon>Bacillota</taxon>
        <taxon>Clostridia</taxon>
        <taxon>Lachnospirales</taxon>
        <taxon>Lachnospiraceae</taxon>
        <taxon>Lacrimispora</taxon>
    </lineage>
</organism>
<dbReference type="AlphaFoldDB" id="A0A2M8Z9M4"/>
<evidence type="ECO:0000256" key="3">
    <source>
        <dbReference type="ARBA" id="ARBA00022643"/>
    </source>
</evidence>
<dbReference type="GO" id="GO:0050661">
    <property type="term" value="F:NADP binding"/>
    <property type="evidence" value="ECO:0007669"/>
    <property type="project" value="InterPro"/>
</dbReference>
<keyword evidence="2" id="KW-0285">Flavoprotein</keyword>
<sequence>MYLLNSFTVKNMTLRNRIVMPPMCMYSAGTDGMPNEFHFTHYTSRAVGGAGLIIMEATGVLPWGRISDHCLGLWNDDQTKALKPIVTACQKQGAKMAIQLNHAGRKCGAKEKVIYAPSAIPFSHDSPMPHEMTEEDIQDTVNAFRSSAARADEIGFDAIEIHGAHGYLISEFLSPLTNHRTDGYGGSTENRCRILVEILKAVHEVWPAEKPVLLRVSAEDYEPDGMHMEEMSVIIELVKPYIDVLDVSTGGVVSTPPTKIYPGYQVKIAERLKQKAGLPTVAVGLITDPHQVEEILGGGRADLVALGRELLRDPYWVLHAARDLEVEYPWPEQYLRGFQARK</sequence>
<dbReference type="PANTHER" id="PTHR43303:SF4">
    <property type="entry name" value="NADPH DEHYDROGENASE C23G7.10C-RELATED"/>
    <property type="match status" value="1"/>
</dbReference>
<dbReference type="InterPro" id="IPR044152">
    <property type="entry name" value="YqjM-like"/>
</dbReference>
<evidence type="ECO:0000259" key="6">
    <source>
        <dbReference type="Pfam" id="PF00724"/>
    </source>
</evidence>
<dbReference type="CDD" id="cd02932">
    <property type="entry name" value="OYE_YqiM_FMN"/>
    <property type="match status" value="1"/>
</dbReference>
<protein>
    <submittedName>
        <fullName evidence="7">NADPH2 dehydrogenase</fullName>
    </submittedName>
</protein>
<dbReference type="Gene3D" id="3.20.20.70">
    <property type="entry name" value="Aldolase class I"/>
    <property type="match status" value="1"/>
</dbReference>
<dbReference type="EMBL" id="PGET01000001">
    <property type="protein sequence ID" value="PJJ30157.1"/>
    <property type="molecule type" value="Genomic_DNA"/>
</dbReference>
<keyword evidence="4" id="KW-0521">NADP</keyword>
<keyword evidence="5" id="KW-0560">Oxidoreductase</keyword>
<reference evidence="7 8" key="1">
    <citation type="submission" date="2017-11" db="EMBL/GenBank/DDBJ databases">
        <title>Understudied soil microbes with underappreciated capabilities: Untangling the Clostridium saccharolyticum group.</title>
        <authorList>
            <person name="Leschine S."/>
        </authorList>
    </citation>
    <scope>NUCLEOTIDE SEQUENCE [LARGE SCALE GENOMIC DNA]</scope>
    <source>
        <strain evidence="7 8">18A</strain>
    </source>
</reference>
<gene>
    <name evidence="7" type="ORF">H171_3734</name>
</gene>
<evidence type="ECO:0000256" key="2">
    <source>
        <dbReference type="ARBA" id="ARBA00022630"/>
    </source>
</evidence>
<accession>A0A2M8Z9M4</accession>
<dbReference type="RefSeq" id="WP_100306441.1">
    <property type="nucleotide sequence ID" value="NZ_PGET01000001.1"/>
</dbReference>
<dbReference type="Proteomes" id="UP000231092">
    <property type="component" value="Unassembled WGS sequence"/>
</dbReference>